<dbReference type="SUPFAM" id="SSF53720">
    <property type="entry name" value="ALDH-like"/>
    <property type="match status" value="1"/>
</dbReference>
<accession>A0ABU3SAE2</accession>
<dbReference type="PANTHER" id="PTHR42862">
    <property type="entry name" value="DELTA-1-PYRROLINE-5-CARBOXYLATE DEHYDROGENASE 1, ISOFORM A-RELATED"/>
    <property type="match status" value="1"/>
</dbReference>
<feature type="domain" description="Aldehyde dehydrogenase" evidence="8">
    <location>
        <begin position="58"/>
        <end position="518"/>
    </location>
</feature>
<keyword evidence="4" id="KW-0520">NAD</keyword>
<dbReference type="PROSITE" id="PS00687">
    <property type="entry name" value="ALDEHYDE_DEHYDR_GLU"/>
    <property type="match status" value="1"/>
</dbReference>
<dbReference type="InterPro" id="IPR016163">
    <property type="entry name" value="Ald_DH_C"/>
</dbReference>
<evidence type="ECO:0000313" key="9">
    <source>
        <dbReference type="EMBL" id="MDU0341753.1"/>
    </source>
</evidence>
<evidence type="ECO:0000313" key="10">
    <source>
        <dbReference type="Proteomes" id="UP001254257"/>
    </source>
</evidence>
<proteinExistence type="inferred from homology"/>
<dbReference type="InterPro" id="IPR050485">
    <property type="entry name" value="Proline_metab_enzyme"/>
</dbReference>
<evidence type="ECO:0000256" key="6">
    <source>
        <dbReference type="PROSITE-ProRule" id="PRU10007"/>
    </source>
</evidence>
<feature type="active site" evidence="6">
    <location>
        <position position="289"/>
    </location>
</feature>
<comment type="catalytic activity">
    <reaction evidence="5">
        <text>L-glutamate 5-semialdehyde + NAD(+) + H2O = L-glutamate + NADH + 2 H(+)</text>
        <dbReference type="Rhea" id="RHEA:30235"/>
        <dbReference type="ChEBI" id="CHEBI:15377"/>
        <dbReference type="ChEBI" id="CHEBI:15378"/>
        <dbReference type="ChEBI" id="CHEBI:29985"/>
        <dbReference type="ChEBI" id="CHEBI:57540"/>
        <dbReference type="ChEBI" id="CHEBI:57945"/>
        <dbReference type="ChEBI" id="CHEBI:58066"/>
        <dbReference type="EC" id="1.2.1.88"/>
    </reaction>
</comment>
<dbReference type="EC" id="1.2.1.88" evidence="2"/>
<dbReference type="InterPro" id="IPR015590">
    <property type="entry name" value="Aldehyde_DH_dom"/>
</dbReference>
<gene>
    <name evidence="9" type="ORF">RKE40_17770</name>
</gene>
<dbReference type="InterPro" id="IPR016161">
    <property type="entry name" value="Ald_DH/histidinol_DH"/>
</dbReference>
<dbReference type="Pfam" id="PF00171">
    <property type="entry name" value="Aldedh"/>
    <property type="match status" value="1"/>
</dbReference>
<dbReference type="Gene3D" id="3.40.605.10">
    <property type="entry name" value="Aldehyde Dehydrogenase, Chain A, domain 1"/>
    <property type="match status" value="1"/>
</dbReference>
<keyword evidence="3 7" id="KW-0560">Oxidoreductase</keyword>
<dbReference type="RefSeq" id="WP_316019566.1">
    <property type="nucleotide sequence ID" value="NZ_JAWDID010000028.1"/>
</dbReference>
<comment type="similarity">
    <text evidence="7">Belongs to the aldehyde dehydrogenase family.</text>
</comment>
<evidence type="ECO:0000256" key="5">
    <source>
        <dbReference type="ARBA" id="ARBA00048142"/>
    </source>
</evidence>
<sequence length="526" mass="55638">MNDVAALPRVTYSNIAEDFSGVHAHFGKVIADVRGRQLDLERPNHVGGRDSTEGAAYDAPCPIDRRLSLGTFFAAAPRQVDSAVAAARAAQRGWRDLGWPRRVALARAAADLLEARKFEAAAACLLEVGKSRMEALGEVEEAIDLIRFYAGEMEANDGFRRDLARANPREETFDVLRPYGVFAVIAPFNFPVALSLGMSICALLAGNTVVFKPSPMAGLTGRLLTDCLVEAGLPAGVFNLICGGAETGAALAAHSGIDGIAFTGSHAVGMRMLREFGCGGRHARPVLAEMGGKNPTYVAASADLDTAVSGVLRSAFGLQGQKCSAGSVVFLHETLADPFLDRLAAAADALVVGDPCERESFMGPLISEAALERFETSRMQAKSAGGTVHGGERLTGGLYDHGAYVRPAIVTGLPDDHALHRDELFMPFLTVRTFSDLGNAIARGNAVPYGLTAGVYTGEPAELEEFLETAEAGVLYANRASGATTGAWPGIQTFCGWKGSGTGSKGGLGTWYLPQFMREQSHTIMR</sequence>
<dbReference type="PROSITE" id="PS00070">
    <property type="entry name" value="ALDEHYDE_DEHYDR_CYS"/>
    <property type="match status" value="1"/>
</dbReference>
<evidence type="ECO:0000259" key="8">
    <source>
        <dbReference type="Pfam" id="PF00171"/>
    </source>
</evidence>
<dbReference type="InterPro" id="IPR016162">
    <property type="entry name" value="Ald_DH_N"/>
</dbReference>
<dbReference type="PANTHER" id="PTHR42862:SF1">
    <property type="entry name" value="DELTA-1-PYRROLINE-5-CARBOXYLATE DEHYDROGENASE 2, ISOFORM A-RELATED"/>
    <property type="match status" value="1"/>
</dbReference>
<dbReference type="InterPro" id="IPR029510">
    <property type="entry name" value="Ald_DH_CS_GLU"/>
</dbReference>
<evidence type="ECO:0000256" key="4">
    <source>
        <dbReference type="ARBA" id="ARBA00023027"/>
    </source>
</evidence>
<organism evidence="9 10">
    <name type="scientific">Bosea rubneri</name>
    <dbReference type="NCBI Taxonomy" id="3075434"/>
    <lineage>
        <taxon>Bacteria</taxon>
        <taxon>Pseudomonadati</taxon>
        <taxon>Pseudomonadota</taxon>
        <taxon>Alphaproteobacteria</taxon>
        <taxon>Hyphomicrobiales</taxon>
        <taxon>Boseaceae</taxon>
        <taxon>Bosea</taxon>
    </lineage>
</organism>
<name>A0ABU3SAE2_9HYPH</name>
<evidence type="ECO:0000256" key="2">
    <source>
        <dbReference type="ARBA" id="ARBA00012884"/>
    </source>
</evidence>
<evidence type="ECO:0000256" key="3">
    <source>
        <dbReference type="ARBA" id="ARBA00023002"/>
    </source>
</evidence>
<comment type="pathway">
    <text evidence="1">Amino-acid degradation; L-proline degradation into L-glutamate; L-glutamate from L-proline: step 2/2.</text>
</comment>
<dbReference type="EMBL" id="JAWDID010000028">
    <property type="protein sequence ID" value="MDU0341753.1"/>
    <property type="molecule type" value="Genomic_DNA"/>
</dbReference>
<reference evidence="9 10" key="1">
    <citation type="submission" date="2023-09" db="EMBL/GenBank/DDBJ databases">
        <title>Whole genome shotgun sequencing (WGS) of Bosea sp. ZW T0_25, isolated from stored onions (Allium cepa).</title>
        <authorList>
            <person name="Stoll D.A."/>
            <person name="Huch M."/>
        </authorList>
    </citation>
    <scope>NUCLEOTIDE SEQUENCE [LARGE SCALE GENOMIC DNA]</scope>
    <source>
        <strain evidence="9 10">ZW T0_25</strain>
    </source>
</reference>
<dbReference type="InterPro" id="IPR016160">
    <property type="entry name" value="Ald_DH_CS_CYS"/>
</dbReference>
<evidence type="ECO:0000256" key="1">
    <source>
        <dbReference type="ARBA" id="ARBA00004786"/>
    </source>
</evidence>
<dbReference type="Gene3D" id="3.40.309.10">
    <property type="entry name" value="Aldehyde Dehydrogenase, Chain A, domain 2"/>
    <property type="match status" value="1"/>
</dbReference>
<comment type="caution">
    <text evidence="9">The sequence shown here is derived from an EMBL/GenBank/DDBJ whole genome shotgun (WGS) entry which is preliminary data.</text>
</comment>
<protein>
    <recommendedName>
        <fullName evidence="2">L-glutamate gamma-semialdehyde dehydrogenase</fullName>
        <ecNumber evidence="2">1.2.1.88</ecNumber>
    </recommendedName>
</protein>
<evidence type="ECO:0000256" key="7">
    <source>
        <dbReference type="RuleBase" id="RU003345"/>
    </source>
</evidence>
<keyword evidence="10" id="KW-1185">Reference proteome</keyword>
<dbReference type="Proteomes" id="UP001254257">
    <property type="component" value="Unassembled WGS sequence"/>
</dbReference>